<evidence type="ECO:0000256" key="1">
    <source>
        <dbReference type="ARBA" id="ARBA00003979"/>
    </source>
</evidence>
<dbReference type="GO" id="GO:0032958">
    <property type="term" value="P:inositol phosphate biosynthetic process"/>
    <property type="evidence" value="ECO:0007669"/>
    <property type="project" value="TreeGrafter"/>
</dbReference>
<keyword evidence="11" id="KW-1185">Reference proteome</keyword>
<dbReference type="STRING" id="985895.E4ZWX4"/>
<evidence type="ECO:0000313" key="10">
    <source>
        <dbReference type="EMBL" id="CBX96100.1"/>
    </source>
</evidence>
<dbReference type="PANTHER" id="PTHR14456:SF2">
    <property type="entry name" value="INOSITOL-PENTAKISPHOSPHATE 2-KINASE"/>
    <property type="match status" value="1"/>
</dbReference>
<dbReference type="GeneID" id="13281283"/>
<dbReference type="Proteomes" id="UP000002668">
    <property type="component" value="Genome"/>
</dbReference>
<evidence type="ECO:0000256" key="6">
    <source>
        <dbReference type="ARBA" id="ARBA00022741"/>
    </source>
</evidence>
<dbReference type="InterPro" id="IPR009286">
    <property type="entry name" value="Ins_P5_2-kin"/>
</dbReference>
<dbReference type="VEuPathDB" id="FungiDB:LEMA_P032520.1"/>
<evidence type="ECO:0000256" key="8">
    <source>
        <dbReference type="ARBA" id="ARBA00022840"/>
    </source>
</evidence>
<keyword evidence="7 9" id="KW-0418">Kinase</keyword>
<accession>E4ZWX4</accession>
<dbReference type="InParanoid" id="E4ZWX4"/>
<organism evidence="11">
    <name type="scientific">Leptosphaeria maculans (strain JN3 / isolate v23.1.3 / race Av1-4-5-6-7-8)</name>
    <name type="common">Blackleg fungus</name>
    <name type="synonym">Phoma lingam</name>
    <dbReference type="NCBI Taxonomy" id="985895"/>
    <lineage>
        <taxon>Eukaryota</taxon>
        <taxon>Fungi</taxon>
        <taxon>Dikarya</taxon>
        <taxon>Ascomycota</taxon>
        <taxon>Pezizomycotina</taxon>
        <taxon>Dothideomycetes</taxon>
        <taxon>Pleosporomycetidae</taxon>
        <taxon>Pleosporales</taxon>
        <taxon>Pleosporineae</taxon>
        <taxon>Leptosphaeriaceae</taxon>
        <taxon>Plenodomus</taxon>
        <taxon>Plenodomus lingam/Leptosphaeria maculans species complex</taxon>
    </lineage>
</organism>
<dbReference type="eggNOG" id="ENOG502S7VH">
    <property type="taxonomic scope" value="Eukaryota"/>
</dbReference>
<protein>
    <recommendedName>
        <fullName evidence="4 9">Inositol-pentakisphosphate 2-kinase</fullName>
        <ecNumber evidence="3 9">2.7.1.158</ecNumber>
    </recommendedName>
</protein>
<dbReference type="GO" id="GO:0005524">
    <property type="term" value="F:ATP binding"/>
    <property type="evidence" value="ECO:0007669"/>
    <property type="project" value="UniProtKB-KW"/>
</dbReference>
<sequence length="435" mass="48231">MAGDTSALITRGGPSYPHQRFSLGEPWEFTLAITPDIHELCCVTHTGSCPRGDGFTFRYLNKGAANAVFTIHPSSVVIIEKVSSKPIFQLVIELYKTDRKCLTAQPLSREKLAGRVLRVPRGKDKTLSGDKILSSFNLLIKPLFQPAETGHTAAQMSGFRIDTNGNVIQATLRSMQGDLCQHLMDHKGIILFPHAVCTLRSLANKDVFVGPQDGPSEMCWAILLEDMSPVPNKSVMLEIKPKWLLQSPDAPAGAIRCRTCAMQTLLPKHRANYICPLLLLHGTPNHIRPWLSTRISKLLPTATTAPRLVQGITEQVLAYLTTGVGRTLLQHLAFLQSKLDPYGVLWQNNMDTSNAINFNLRAAMSLRDCSLFIKAEYDAATGIPSNIISKLGDLDFKSEEKTLDWAEKEKRLKNEGAYTKVSQDDLGCWLPKMRV</sequence>
<dbReference type="GO" id="GO:0005634">
    <property type="term" value="C:nucleus"/>
    <property type="evidence" value="ECO:0007669"/>
    <property type="project" value="TreeGrafter"/>
</dbReference>
<reference evidence="11" key="1">
    <citation type="journal article" date="2011" name="Nat. Commun.">
        <title>Effector diversification within compartments of the Leptosphaeria maculans genome affected by Repeat-Induced Point mutations.</title>
        <authorList>
            <person name="Rouxel T."/>
            <person name="Grandaubert J."/>
            <person name="Hane J.K."/>
            <person name="Hoede C."/>
            <person name="van de Wouw A.P."/>
            <person name="Couloux A."/>
            <person name="Dominguez V."/>
            <person name="Anthouard V."/>
            <person name="Bally P."/>
            <person name="Bourras S."/>
            <person name="Cozijnsen A.J."/>
            <person name="Ciuffetti L.M."/>
            <person name="Degrave A."/>
            <person name="Dilmaghani A."/>
            <person name="Duret L."/>
            <person name="Fudal I."/>
            <person name="Goodwin S.B."/>
            <person name="Gout L."/>
            <person name="Glaser N."/>
            <person name="Linglin J."/>
            <person name="Kema G.H.J."/>
            <person name="Lapalu N."/>
            <person name="Lawrence C.B."/>
            <person name="May K."/>
            <person name="Meyer M."/>
            <person name="Ollivier B."/>
            <person name="Poulain J."/>
            <person name="Schoch C.L."/>
            <person name="Simon A."/>
            <person name="Spatafora J.W."/>
            <person name="Stachowiak A."/>
            <person name="Turgeon B.G."/>
            <person name="Tyler B.M."/>
            <person name="Vincent D."/>
            <person name="Weissenbach J."/>
            <person name="Amselem J."/>
            <person name="Quesneville H."/>
            <person name="Oliver R.P."/>
            <person name="Wincker P."/>
            <person name="Balesdent M.-H."/>
            <person name="Howlett B.J."/>
        </authorList>
    </citation>
    <scope>NUCLEOTIDE SEQUENCE [LARGE SCALE GENOMIC DNA]</scope>
    <source>
        <strain evidence="11">JN3 / isolate v23.1.3 / race Av1-4-5-6-7-8</strain>
    </source>
</reference>
<evidence type="ECO:0000256" key="5">
    <source>
        <dbReference type="ARBA" id="ARBA00022679"/>
    </source>
</evidence>
<gene>
    <name evidence="10" type="ORF">LEMA_P032520.1</name>
</gene>
<evidence type="ECO:0000256" key="3">
    <source>
        <dbReference type="ARBA" id="ARBA00012023"/>
    </source>
</evidence>
<dbReference type="HOGENOM" id="CLU_031304_2_0_1"/>
<keyword evidence="8 9" id="KW-0067">ATP-binding</keyword>
<evidence type="ECO:0000256" key="2">
    <source>
        <dbReference type="ARBA" id="ARBA00008305"/>
    </source>
</evidence>
<dbReference type="AlphaFoldDB" id="E4ZWX4"/>
<proteinExistence type="inferred from homology"/>
<comment type="function">
    <text evidence="9">Phosphorylates Ins(1,3,4,5,6)P5 at position 2 to form Ins(1,2,3,4,5,6)P6 (InsP6 or phytate).</text>
</comment>
<evidence type="ECO:0000256" key="7">
    <source>
        <dbReference type="ARBA" id="ARBA00022777"/>
    </source>
</evidence>
<keyword evidence="5 9" id="KW-0808">Transferase</keyword>
<evidence type="ECO:0000256" key="4">
    <source>
        <dbReference type="ARBA" id="ARBA00014846"/>
    </source>
</evidence>
<dbReference type="EMBL" id="FP929127">
    <property type="protein sequence ID" value="CBX96100.1"/>
    <property type="molecule type" value="Genomic_DNA"/>
</dbReference>
<dbReference type="GO" id="GO:0035299">
    <property type="term" value="F:inositol-1,3,4,5,6-pentakisphosphate 2-kinase activity"/>
    <property type="evidence" value="ECO:0007669"/>
    <property type="project" value="UniProtKB-EC"/>
</dbReference>
<comment type="domain">
    <text evidence="9">The EXKPK motif is conserved in inositol-pentakisphosphate 2-kinases of both family 1 and 2.</text>
</comment>
<comment type="similarity">
    <text evidence="2">Belongs to the IPK1 type 1 family.</text>
</comment>
<dbReference type="PANTHER" id="PTHR14456">
    <property type="entry name" value="INOSITOL POLYPHOSPHATE KINASE 1"/>
    <property type="match status" value="1"/>
</dbReference>
<dbReference type="OMA" id="RTCAMQV"/>
<comment type="catalytic activity">
    <reaction evidence="9">
        <text>1D-myo-inositol 1,3,4,5,6-pentakisphosphate + ATP = 1D-myo-inositol hexakisphosphate + ADP + H(+)</text>
        <dbReference type="Rhea" id="RHEA:20313"/>
        <dbReference type="ChEBI" id="CHEBI:15378"/>
        <dbReference type="ChEBI" id="CHEBI:30616"/>
        <dbReference type="ChEBI" id="CHEBI:57733"/>
        <dbReference type="ChEBI" id="CHEBI:58130"/>
        <dbReference type="ChEBI" id="CHEBI:456216"/>
        <dbReference type="EC" id="2.7.1.158"/>
    </reaction>
</comment>
<evidence type="ECO:0000313" key="11">
    <source>
        <dbReference type="Proteomes" id="UP000002668"/>
    </source>
</evidence>
<dbReference type="OrthoDB" id="272370at2759"/>
<dbReference type="Pfam" id="PF06090">
    <property type="entry name" value="Ins_P5_2-kin"/>
    <property type="match status" value="1"/>
</dbReference>
<keyword evidence="6 9" id="KW-0547">Nucleotide-binding</keyword>
<evidence type="ECO:0000256" key="9">
    <source>
        <dbReference type="RuleBase" id="RU364126"/>
    </source>
</evidence>
<dbReference type="EC" id="2.7.1.158" evidence="3 9"/>
<name>E4ZWX4_LEPMJ</name>
<comment type="function">
    <text evidence="1">Has kinase activity and phosphorylates inositol-1,3,4,5,6-pentakisphosphate (Ins(1,3,4,5,6)P5) to produce 1,2,3,4,5,6-hexakisphosphate (InsP6), also known as phytate.</text>
</comment>
<dbReference type="RefSeq" id="XP_003839579.1">
    <property type="nucleotide sequence ID" value="XM_003839531.1"/>
</dbReference>